<dbReference type="PANTHER" id="PTHR10491:SF4">
    <property type="entry name" value="METHIONINE ADENOSYLTRANSFERASE 2 SUBUNIT BETA"/>
    <property type="match status" value="1"/>
</dbReference>
<accession>A0A1M6E0X5</accession>
<dbReference type="SUPFAM" id="SSF51735">
    <property type="entry name" value="NAD(P)-binding Rossmann-fold domains"/>
    <property type="match status" value="1"/>
</dbReference>
<evidence type="ECO:0000256" key="2">
    <source>
        <dbReference type="RuleBase" id="RU364082"/>
    </source>
</evidence>
<comment type="pathway">
    <text evidence="2">Carbohydrate biosynthesis; dTDP-L-rhamnose biosynthesis.</text>
</comment>
<comment type="function">
    <text evidence="2">Catalyzes the reduction of dTDP-6-deoxy-L-lyxo-4-hexulose to yield dTDP-L-rhamnose.</text>
</comment>
<dbReference type="PANTHER" id="PTHR10491">
    <property type="entry name" value="DTDP-4-DEHYDRORHAMNOSE REDUCTASE"/>
    <property type="match status" value="1"/>
</dbReference>
<dbReference type="CDD" id="cd05254">
    <property type="entry name" value="dTDP_HR_like_SDR_e"/>
    <property type="match status" value="1"/>
</dbReference>
<evidence type="ECO:0000259" key="3">
    <source>
        <dbReference type="Pfam" id="PF04321"/>
    </source>
</evidence>
<dbReference type="EMBL" id="FQXJ01000025">
    <property type="protein sequence ID" value="SHI79126.1"/>
    <property type="molecule type" value="Genomic_DNA"/>
</dbReference>
<comment type="similarity">
    <text evidence="1 2">Belongs to the dTDP-4-dehydrorhamnose reductase family.</text>
</comment>
<dbReference type="GO" id="GO:0008831">
    <property type="term" value="F:dTDP-4-dehydrorhamnose reductase activity"/>
    <property type="evidence" value="ECO:0007669"/>
    <property type="project" value="UniProtKB-EC"/>
</dbReference>
<dbReference type="Pfam" id="PF04321">
    <property type="entry name" value="RmlD_sub_bind"/>
    <property type="match status" value="1"/>
</dbReference>
<dbReference type="InterPro" id="IPR005913">
    <property type="entry name" value="dTDP_dehydrorham_reduct"/>
</dbReference>
<evidence type="ECO:0000313" key="5">
    <source>
        <dbReference type="Proteomes" id="UP000183954"/>
    </source>
</evidence>
<organism evidence="4 5">
    <name type="scientific">Desulfosporosinus lacus DSM 15449</name>
    <dbReference type="NCBI Taxonomy" id="1121420"/>
    <lineage>
        <taxon>Bacteria</taxon>
        <taxon>Bacillati</taxon>
        <taxon>Bacillota</taxon>
        <taxon>Clostridia</taxon>
        <taxon>Eubacteriales</taxon>
        <taxon>Desulfitobacteriaceae</taxon>
        <taxon>Desulfosporosinus</taxon>
    </lineage>
</organism>
<reference evidence="5" key="1">
    <citation type="submission" date="2016-11" db="EMBL/GenBank/DDBJ databases">
        <authorList>
            <person name="Varghese N."/>
            <person name="Submissions S."/>
        </authorList>
    </citation>
    <scope>NUCLEOTIDE SEQUENCE [LARGE SCALE GENOMIC DNA]</scope>
    <source>
        <strain evidence="5">DSM 15449</strain>
    </source>
</reference>
<gene>
    <name evidence="4" type="ORF">SAMN02746098_04654</name>
</gene>
<dbReference type="GO" id="GO:0019305">
    <property type="term" value="P:dTDP-rhamnose biosynthetic process"/>
    <property type="evidence" value="ECO:0007669"/>
    <property type="project" value="UniProtKB-UniPathway"/>
</dbReference>
<keyword evidence="2" id="KW-0560">Oxidoreductase</keyword>
<keyword evidence="5" id="KW-1185">Reference proteome</keyword>
<dbReference type="Proteomes" id="UP000183954">
    <property type="component" value="Unassembled WGS sequence"/>
</dbReference>
<dbReference type="AlphaFoldDB" id="A0A1M6E0X5"/>
<dbReference type="GO" id="GO:0005829">
    <property type="term" value="C:cytosol"/>
    <property type="evidence" value="ECO:0007669"/>
    <property type="project" value="TreeGrafter"/>
</dbReference>
<dbReference type="InterPro" id="IPR036291">
    <property type="entry name" value="NAD(P)-bd_dom_sf"/>
</dbReference>
<feature type="domain" description="RmlD-like substrate binding" evidence="3">
    <location>
        <begin position="37"/>
        <end position="241"/>
    </location>
</feature>
<sequence length="293" mass="33026">MLGHTLFRCLSEDARLDVYTTVRSAKDFFGWLPTDLLNKVYKDIDVLNSDSLTKVFSDVSPDLVVNCIGVIKQVPKAQEPLATITTNALLPHRIAMLCSTAGSRLIHVSTDCVFDGVKGGYLEGDVSNVDDLYGRTKLLGEVTYPHCVTLRTSIIGHELKGNYGLVEWFLSQKAKVRGFREVIYSGFPTIELARIIRDYVIPHSEMMGLYHVSSNPISKYELLKLIKVQYGKNVEIEPEDSIRLDRSLDSTRFRSKTGYNPPAWLDLVRGMHLDYLQGPYQNSKAKGDKNEDF</sequence>
<dbReference type="STRING" id="1121420.SAMN02746098_04654"/>
<dbReference type="UniPathway" id="UPA00124"/>
<dbReference type="InterPro" id="IPR029903">
    <property type="entry name" value="RmlD-like-bd"/>
</dbReference>
<keyword evidence="2" id="KW-0521">NADP</keyword>
<evidence type="ECO:0000313" key="4">
    <source>
        <dbReference type="EMBL" id="SHI79126.1"/>
    </source>
</evidence>
<dbReference type="Gene3D" id="3.40.50.720">
    <property type="entry name" value="NAD(P)-binding Rossmann-like Domain"/>
    <property type="match status" value="1"/>
</dbReference>
<evidence type="ECO:0000256" key="1">
    <source>
        <dbReference type="ARBA" id="ARBA00010944"/>
    </source>
</evidence>
<dbReference type="EC" id="1.1.1.133" evidence="2"/>
<proteinExistence type="inferred from homology"/>
<name>A0A1M6E0X5_9FIRM</name>
<protein>
    <recommendedName>
        <fullName evidence="2">dTDP-4-dehydrorhamnose reductase</fullName>
        <ecNumber evidence="2">1.1.1.133</ecNumber>
    </recommendedName>
</protein>